<name>A0A161PAA2_BDEBC</name>
<dbReference type="InterPro" id="IPR011990">
    <property type="entry name" value="TPR-like_helical_dom_sf"/>
</dbReference>
<protein>
    <recommendedName>
        <fullName evidence="3">Cytochrome c domain-containing protein</fullName>
    </recommendedName>
</protein>
<dbReference type="Gene3D" id="1.25.40.10">
    <property type="entry name" value="Tetratricopeptide repeat domain"/>
    <property type="match status" value="1"/>
</dbReference>
<sequence length="375" mass="43166">MSKFLAIVSFFCVSIASGEVKPYMDQMLQEIFILKPYIVSDVEYSDPKNFEKVNQSLKNMVSLSEKITHEGKIKASGFAISSQALNQQLKEAELIYRGGNKDYSLWMLRSTLSVCMSCHTQLPASSTKFNFFNKENVLAKPFDEAEFLFIVRNFDKAIPIYDEVIEGYPENGVSLENIEKAVSRKTYYFVRVKRDLPGLAQSVEKNQKNKKLPEMLRKRLASLKKAANKANKDGYPDFTSEQEPQLKEYVEAELKDELNGDFDFSPQKDISYLKTSSVLYKYLDQYPNTPLKPEILYWLSFCERRYEQKAFYSLPELYLKQCVAEYPGSKVAPSCLKEYQDLVTMAYTGSSGTHIPSDIERELKSLKELIKKTKK</sequence>
<dbReference type="RefSeq" id="WP_063209187.1">
    <property type="nucleotide sequence ID" value="NZ_LUKD01000008.1"/>
</dbReference>
<dbReference type="Proteomes" id="UP000075799">
    <property type="component" value="Unassembled WGS sequence"/>
</dbReference>
<accession>A0A161PAA2</accession>
<evidence type="ECO:0000313" key="2">
    <source>
        <dbReference type="Proteomes" id="UP000075799"/>
    </source>
</evidence>
<comment type="caution">
    <text evidence="1">The sequence shown here is derived from an EMBL/GenBank/DDBJ whole genome shotgun (WGS) entry which is preliminary data.</text>
</comment>
<organism evidence="1 2">
    <name type="scientific">Bdellovibrio bacteriovorus</name>
    <dbReference type="NCBI Taxonomy" id="959"/>
    <lineage>
        <taxon>Bacteria</taxon>
        <taxon>Pseudomonadati</taxon>
        <taxon>Bdellovibrionota</taxon>
        <taxon>Bdellovibrionia</taxon>
        <taxon>Bdellovibrionales</taxon>
        <taxon>Pseudobdellovibrionaceae</taxon>
        <taxon>Bdellovibrio</taxon>
    </lineage>
</organism>
<gene>
    <name evidence="1" type="ORF">AZI87_16190</name>
</gene>
<dbReference type="AlphaFoldDB" id="A0A161PAA2"/>
<dbReference type="EMBL" id="LUKD01000008">
    <property type="protein sequence ID" value="KYG62814.1"/>
    <property type="molecule type" value="Genomic_DNA"/>
</dbReference>
<proteinExistence type="predicted"/>
<evidence type="ECO:0000313" key="1">
    <source>
        <dbReference type="EMBL" id="KYG62814.1"/>
    </source>
</evidence>
<reference evidence="1 2" key="1">
    <citation type="submission" date="2016-03" db="EMBL/GenBank/DDBJ databases">
        <authorList>
            <person name="Ploux O."/>
        </authorList>
    </citation>
    <scope>NUCLEOTIDE SEQUENCE [LARGE SCALE GENOMIC DNA]</scope>
    <source>
        <strain evidence="1 2">EC13</strain>
    </source>
</reference>
<dbReference type="OrthoDB" id="5291826at2"/>
<evidence type="ECO:0008006" key="3">
    <source>
        <dbReference type="Google" id="ProtNLM"/>
    </source>
</evidence>